<dbReference type="InterPro" id="IPR022617">
    <property type="entry name" value="Rad60/SUMO-like_dom"/>
</dbReference>
<dbReference type="InterPro" id="IPR000626">
    <property type="entry name" value="Ubiquitin-like_dom"/>
</dbReference>
<dbReference type="PROSITE" id="PS50053">
    <property type="entry name" value="UBIQUITIN_2"/>
    <property type="match status" value="1"/>
</dbReference>
<dbReference type="SUPFAM" id="SSF54236">
    <property type="entry name" value="Ubiquitin-like"/>
    <property type="match status" value="1"/>
</dbReference>
<organism evidence="3 4">
    <name type="scientific">Coccomyxa subellipsoidea</name>
    <dbReference type="NCBI Taxonomy" id="248742"/>
    <lineage>
        <taxon>Eukaryota</taxon>
        <taxon>Viridiplantae</taxon>
        <taxon>Chlorophyta</taxon>
        <taxon>core chlorophytes</taxon>
        <taxon>Trebouxiophyceae</taxon>
        <taxon>Trebouxiophyceae incertae sedis</taxon>
        <taxon>Coccomyxaceae</taxon>
        <taxon>Coccomyxa</taxon>
    </lineage>
</organism>
<gene>
    <name evidence="3" type="ORF">WJX75_002131</name>
</gene>
<feature type="domain" description="Ubiquitin-like" evidence="2">
    <location>
        <begin position="12"/>
        <end position="89"/>
    </location>
</feature>
<keyword evidence="1" id="KW-0539">Nucleus</keyword>
<reference evidence="3 4" key="1">
    <citation type="journal article" date="2024" name="Nat. Commun.">
        <title>Phylogenomics reveals the evolutionary origins of lichenization in chlorophyte algae.</title>
        <authorList>
            <person name="Puginier C."/>
            <person name="Libourel C."/>
            <person name="Otte J."/>
            <person name="Skaloud P."/>
            <person name="Haon M."/>
            <person name="Grisel S."/>
            <person name="Petersen M."/>
            <person name="Berrin J.G."/>
            <person name="Delaux P.M."/>
            <person name="Dal Grande F."/>
            <person name="Keller J."/>
        </authorList>
    </citation>
    <scope>NUCLEOTIDE SEQUENCE [LARGE SCALE GENOMIC DNA]</scope>
    <source>
        <strain evidence="3 4">SAG 216-7</strain>
    </source>
</reference>
<evidence type="ECO:0000256" key="1">
    <source>
        <dbReference type="RuleBase" id="RU361190"/>
    </source>
</evidence>
<accession>A0ABR2YWX5</accession>
<dbReference type="SMART" id="SM00213">
    <property type="entry name" value="UBQ"/>
    <property type="match status" value="1"/>
</dbReference>
<comment type="subcellular location">
    <subcellularLocation>
        <location evidence="1">Nucleus</location>
    </subcellularLocation>
</comment>
<keyword evidence="1" id="KW-0833">Ubl conjugation pathway</keyword>
<evidence type="ECO:0000259" key="2">
    <source>
        <dbReference type="PROSITE" id="PS50053"/>
    </source>
</evidence>
<sequence>MADTEQKPDISEHVNIRVVAQDGNVVQFKIKKKAQLRKLMTAYTERLGLQEEAVVFLHEGVRVRREQTPNDLGMEEDSQLEVMMAQEGGG</sequence>
<name>A0ABR2YWX5_9CHLO</name>
<dbReference type="Pfam" id="PF11976">
    <property type="entry name" value="Rad60-SLD"/>
    <property type="match status" value="1"/>
</dbReference>
<dbReference type="EMBL" id="JALJOT010000003">
    <property type="protein sequence ID" value="KAK9916393.1"/>
    <property type="molecule type" value="Genomic_DNA"/>
</dbReference>
<evidence type="ECO:0000313" key="3">
    <source>
        <dbReference type="EMBL" id="KAK9916393.1"/>
    </source>
</evidence>
<evidence type="ECO:0000313" key="4">
    <source>
        <dbReference type="Proteomes" id="UP001491310"/>
    </source>
</evidence>
<dbReference type="InterPro" id="IPR029071">
    <property type="entry name" value="Ubiquitin-like_domsf"/>
</dbReference>
<comment type="similarity">
    <text evidence="1">Belongs to the ubiquitin family. SUMO subfamily.</text>
</comment>
<keyword evidence="4" id="KW-1185">Reference proteome</keyword>
<dbReference type="Proteomes" id="UP001491310">
    <property type="component" value="Unassembled WGS sequence"/>
</dbReference>
<proteinExistence type="inferred from homology"/>
<dbReference type="PANTHER" id="PTHR10562">
    <property type="entry name" value="SMALL UBIQUITIN-RELATED MODIFIER"/>
    <property type="match status" value="1"/>
</dbReference>
<dbReference type="Gene3D" id="3.10.20.90">
    <property type="entry name" value="Phosphatidylinositol 3-kinase Catalytic Subunit, Chain A, domain 1"/>
    <property type="match status" value="1"/>
</dbReference>
<protein>
    <recommendedName>
        <fullName evidence="1">Small ubiquitin-related modifier</fullName>
        <shortName evidence="1">SUMO</shortName>
    </recommendedName>
</protein>
<comment type="caution">
    <text evidence="3">The sequence shown here is derived from an EMBL/GenBank/DDBJ whole genome shotgun (WGS) entry which is preliminary data.</text>
</comment>